<organism evidence="2 3">
    <name type="scientific">Trema orientale</name>
    <name type="common">Charcoal tree</name>
    <name type="synonym">Celtis orientalis</name>
    <dbReference type="NCBI Taxonomy" id="63057"/>
    <lineage>
        <taxon>Eukaryota</taxon>
        <taxon>Viridiplantae</taxon>
        <taxon>Streptophyta</taxon>
        <taxon>Embryophyta</taxon>
        <taxon>Tracheophyta</taxon>
        <taxon>Spermatophyta</taxon>
        <taxon>Magnoliopsida</taxon>
        <taxon>eudicotyledons</taxon>
        <taxon>Gunneridae</taxon>
        <taxon>Pentapetalae</taxon>
        <taxon>rosids</taxon>
        <taxon>fabids</taxon>
        <taxon>Rosales</taxon>
        <taxon>Cannabaceae</taxon>
        <taxon>Trema</taxon>
    </lineage>
</organism>
<dbReference type="GO" id="GO:0070475">
    <property type="term" value="P:rRNA base methylation"/>
    <property type="evidence" value="ECO:0007669"/>
    <property type="project" value="InterPro"/>
</dbReference>
<dbReference type="STRING" id="63057.A0A2P5ER38"/>
<evidence type="ECO:0000313" key="3">
    <source>
        <dbReference type="Proteomes" id="UP000237000"/>
    </source>
</evidence>
<evidence type="ECO:0000259" key="1">
    <source>
        <dbReference type="Pfam" id="PF10354"/>
    </source>
</evidence>
<gene>
    <name evidence="2" type="ORF">TorRG33x02_162050</name>
</gene>
<proteinExistence type="predicted"/>
<dbReference type="InParanoid" id="A0A2P5ER38"/>
<keyword evidence="3" id="KW-1185">Reference proteome</keyword>
<dbReference type="EMBL" id="JXTC01000110">
    <property type="protein sequence ID" value="PON88003.1"/>
    <property type="molecule type" value="Genomic_DNA"/>
</dbReference>
<reference evidence="3" key="1">
    <citation type="submission" date="2016-06" db="EMBL/GenBank/DDBJ databases">
        <title>Parallel loss of symbiosis genes in relatives of nitrogen-fixing non-legume Parasponia.</title>
        <authorList>
            <person name="Van Velzen R."/>
            <person name="Holmer R."/>
            <person name="Bu F."/>
            <person name="Rutten L."/>
            <person name="Van Zeijl A."/>
            <person name="Liu W."/>
            <person name="Santuari L."/>
            <person name="Cao Q."/>
            <person name="Sharma T."/>
            <person name="Shen D."/>
            <person name="Roswanjaya Y."/>
            <person name="Wardhani T."/>
            <person name="Kalhor M.S."/>
            <person name="Jansen J."/>
            <person name="Van den Hoogen J."/>
            <person name="Gungor B."/>
            <person name="Hartog M."/>
            <person name="Hontelez J."/>
            <person name="Verver J."/>
            <person name="Yang W.-C."/>
            <person name="Schijlen E."/>
            <person name="Repin R."/>
            <person name="Schilthuizen M."/>
            <person name="Schranz E."/>
            <person name="Heidstra R."/>
            <person name="Miyata K."/>
            <person name="Fedorova E."/>
            <person name="Kohlen W."/>
            <person name="Bisseling T."/>
            <person name="Smit S."/>
            <person name="Geurts R."/>
        </authorList>
    </citation>
    <scope>NUCLEOTIDE SEQUENCE [LARGE SCALE GENOMIC DNA]</scope>
    <source>
        <strain evidence="3">cv. RG33-2</strain>
    </source>
</reference>
<accession>A0A2P5ER38</accession>
<dbReference type="AlphaFoldDB" id="A0A2P5ER38"/>
<comment type="caution">
    <text evidence="2">The sequence shown here is derived from an EMBL/GenBank/DDBJ whole genome shotgun (WGS) entry which is preliminary data.</text>
</comment>
<sequence>MSGSTTNVEMQYWAAKSGPFYEARGPHRIGRHKNLLRGFFGSAREMLNEGGEIHVSHRDDHPYRKWELEKLAQNAGLLLKEKVSFRKEQYPGYHNKRGSVIQGNKKFPLGYPFTFKFFLDHRRNQETETTLSYTTTTTTISDHEDHVLMPEVSADKTTILMISTGSSSTVTDHDDHQSDDIVDGNHVAFDEKITNDPYEMPAVGANNNHDDRDSYETTLISTGRTSTVTEYDDDEDNIHAVGDNDERDDHIIDDKAENKIITDDRY</sequence>
<evidence type="ECO:0000313" key="2">
    <source>
        <dbReference type="EMBL" id="PON88003.1"/>
    </source>
</evidence>
<dbReference type="InterPro" id="IPR019446">
    <property type="entry name" value="BMT5-like"/>
</dbReference>
<dbReference type="OrthoDB" id="273345at2759"/>
<feature type="domain" description="25S rRNA (uridine-N(3))-methyltransferase BMT5-like" evidence="1">
    <location>
        <begin position="28"/>
        <end position="97"/>
    </location>
</feature>
<dbReference type="GO" id="GO:0070042">
    <property type="term" value="F:rRNA (uridine-N3-)-methyltransferase activity"/>
    <property type="evidence" value="ECO:0007669"/>
    <property type="project" value="InterPro"/>
</dbReference>
<dbReference type="Pfam" id="PF10354">
    <property type="entry name" value="BMT5-like"/>
    <property type="match status" value="1"/>
</dbReference>
<dbReference type="PANTHER" id="PTHR11538:SF64">
    <property type="entry name" value="25S RRNA (URIDINE-N(3))-METHYLTRANSFERASE BMT5-LIKE DOMAIN-CONTAINING PROTEIN"/>
    <property type="match status" value="1"/>
</dbReference>
<dbReference type="PANTHER" id="PTHR11538">
    <property type="entry name" value="PHENYLALANYL-TRNA SYNTHETASE"/>
    <property type="match status" value="1"/>
</dbReference>
<protein>
    <recommendedName>
        <fullName evidence="1">25S rRNA (uridine-N(3))-methyltransferase BMT5-like domain-containing protein</fullName>
    </recommendedName>
</protein>
<name>A0A2P5ER38_TREOI</name>
<dbReference type="GO" id="GO:0005737">
    <property type="term" value="C:cytoplasm"/>
    <property type="evidence" value="ECO:0007669"/>
    <property type="project" value="TreeGrafter"/>
</dbReference>
<dbReference type="Proteomes" id="UP000237000">
    <property type="component" value="Unassembled WGS sequence"/>
</dbReference>